<dbReference type="PANTHER" id="PTHR43162:SF1">
    <property type="entry name" value="PRESTALK A DIFFERENTIATION PROTEIN A"/>
    <property type="match status" value="1"/>
</dbReference>
<dbReference type="RefSeq" id="WP_420707191.1">
    <property type="nucleotide sequence ID" value="NZ_CP009922.3"/>
</dbReference>
<evidence type="ECO:0000313" key="2">
    <source>
        <dbReference type="Proteomes" id="UP000034034"/>
    </source>
</evidence>
<dbReference type="InterPro" id="IPR051604">
    <property type="entry name" value="Ergot_Alk_Oxidoreductase"/>
</dbReference>
<sequence>MNTTLITGGTGKTGRRIAARLTERGITVRLGSRAGRPPFDWHDRTTWEPALADVSAVYLAYAPDVSAPGAAGTLDAFARLAVARGARRLVLLSGRGMPSAVPAEDAVRGAGAESWTVLRASWFAQNFSEDFLLDGVRQGEFVLPAAEGVTEPFVDADDIADVAVEALTGHLPAHAGATYELSSPRLLTFEEAAGELSAAAGREIRYRRAGPRAYRTVLTEAGLPPAEAEFTADLFTDVLDGRNARVTDGVRAALGRAPRDFTDYVKEAAATGVWQG</sequence>
<protein>
    <submittedName>
        <fullName evidence="1">NmrA family protein</fullName>
    </submittedName>
</protein>
<dbReference type="HOGENOM" id="CLU_007383_10_6_11"/>
<dbReference type="KEGG" id="sxi:SXIM_14180"/>
<dbReference type="Gene3D" id="3.40.50.720">
    <property type="entry name" value="NAD(P)-binding Rossmann-like Domain"/>
    <property type="match status" value="1"/>
</dbReference>
<name>A0A0F7FRF7_9ACTN</name>
<dbReference type="Proteomes" id="UP000034034">
    <property type="component" value="Chromosome"/>
</dbReference>
<reference evidence="1" key="1">
    <citation type="submission" date="2019-08" db="EMBL/GenBank/DDBJ databases">
        <title>Complete genome sequence of a mangrove-derived Streptomyces xiamenensis.</title>
        <authorList>
            <person name="Xu J."/>
        </authorList>
    </citation>
    <scope>NUCLEOTIDE SEQUENCE</scope>
    <source>
        <strain evidence="1">318</strain>
    </source>
</reference>
<dbReference type="STRING" id="408015.SXIM_14180"/>
<dbReference type="SUPFAM" id="SSF51735">
    <property type="entry name" value="NAD(P)-binding Rossmann-fold domains"/>
    <property type="match status" value="1"/>
</dbReference>
<evidence type="ECO:0000313" key="1">
    <source>
        <dbReference type="EMBL" id="AKG42802.1"/>
    </source>
</evidence>
<accession>A0A0F7FRF7</accession>
<dbReference type="InterPro" id="IPR036291">
    <property type="entry name" value="NAD(P)-bd_dom_sf"/>
</dbReference>
<dbReference type="AlphaFoldDB" id="A0A0F7FRF7"/>
<dbReference type="PANTHER" id="PTHR43162">
    <property type="match status" value="1"/>
</dbReference>
<gene>
    <name evidence="1" type="ORF">SXIM_14180</name>
</gene>
<keyword evidence="2" id="KW-1185">Reference proteome</keyword>
<dbReference type="PATRIC" id="fig|408015.6.peg.1451"/>
<dbReference type="Gene3D" id="3.90.25.10">
    <property type="entry name" value="UDP-galactose 4-epimerase, domain 1"/>
    <property type="match status" value="1"/>
</dbReference>
<dbReference type="EMBL" id="CP009922">
    <property type="protein sequence ID" value="AKG42802.1"/>
    <property type="molecule type" value="Genomic_DNA"/>
</dbReference>
<organism evidence="1 2">
    <name type="scientific">Streptomyces xiamenensis</name>
    <dbReference type="NCBI Taxonomy" id="408015"/>
    <lineage>
        <taxon>Bacteria</taxon>
        <taxon>Bacillati</taxon>
        <taxon>Actinomycetota</taxon>
        <taxon>Actinomycetes</taxon>
        <taxon>Kitasatosporales</taxon>
        <taxon>Streptomycetaceae</taxon>
        <taxon>Streptomyces</taxon>
    </lineage>
</organism>
<proteinExistence type="predicted"/>